<reference evidence="1 2" key="1">
    <citation type="submission" date="2020-05" db="EMBL/GenBank/DDBJ databases">
        <authorList>
            <person name="Carlin C.R."/>
        </authorList>
    </citation>
    <scope>NUCLEOTIDE SEQUENCE [LARGE SCALE GENOMIC DNA]</scope>
    <source>
        <strain evidence="1 2">FSL W9-0585</strain>
    </source>
</reference>
<dbReference type="Proteomes" id="UP000548787">
    <property type="component" value="Unassembled WGS sequence"/>
</dbReference>
<evidence type="ECO:0008006" key="3">
    <source>
        <dbReference type="Google" id="ProtNLM"/>
    </source>
</evidence>
<comment type="caution">
    <text evidence="1">The sequence shown here is derived from an EMBL/GenBank/DDBJ whole genome shotgun (WGS) entry which is preliminary data.</text>
</comment>
<dbReference type="InterPro" id="IPR010310">
    <property type="entry name" value="T7SS_ESAT-6-like"/>
</dbReference>
<dbReference type="AlphaFoldDB" id="A0A7W1YFJ8"/>
<sequence length="100" mass="11228">MADKVTIYGDKVGEAKAIAKEIDTALKNSYTDATSLQSFVNGVTWKGKSKKAFVAYLDIIVQYHKDVKSAMEEQTKALENLETYIEAYDSESKLREVKNL</sequence>
<reference evidence="1 2" key="2">
    <citation type="submission" date="2020-08" db="EMBL/GenBank/DDBJ databases">
        <title>Listeria ohnekaius sp. nov. and Listeria portnoyii sp. nov. isolated from non-agricultural and natural environments.</title>
        <authorList>
            <person name="Weller D."/>
            <person name="Belias A.M."/>
            <person name="Liao J."/>
            <person name="Guo S."/>
            <person name="Orsi R.H."/>
            <person name="Wiedmann M."/>
        </authorList>
    </citation>
    <scope>NUCLEOTIDE SEQUENCE [LARGE SCALE GENOMIC DNA]</scope>
    <source>
        <strain evidence="1 2">FSL W9-0585</strain>
    </source>
</reference>
<dbReference type="InterPro" id="IPR036689">
    <property type="entry name" value="ESAT-6-like_sf"/>
</dbReference>
<dbReference type="RefSeq" id="WP_181675948.1">
    <property type="nucleotide sequence ID" value="NZ_JABJVM010000004.1"/>
</dbReference>
<gene>
    <name evidence="1" type="ORF">HPK16_05165</name>
</gene>
<dbReference type="SUPFAM" id="SSF140453">
    <property type="entry name" value="EsxAB dimer-like"/>
    <property type="match status" value="1"/>
</dbReference>
<evidence type="ECO:0000313" key="1">
    <source>
        <dbReference type="EMBL" id="MBA3925727.1"/>
    </source>
</evidence>
<evidence type="ECO:0000313" key="2">
    <source>
        <dbReference type="Proteomes" id="UP000548787"/>
    </source>
</evidence>
<dbReference type="EMBL" id="JABJVM010000004">
    <property type="protein sequence ID" value="MBA3925727.1"/>
    <property type="molecule type" value="Genomic_DNA"/>
</dbReference>
<keyword evidence="2" id="KW-1185">Reference proteome</keyword>
<name>A0A7W1YFJ8_9LIST</name>
<proteinExistence type="predicted"/>
<organism evidence="1 2">
    <name type="scientific">Listeria rustica</name>
    <dbReference type="NCBI Taxonomy" id="2713503"/>
    <lineage>
        <taxon>Bacteria</taxon>
        <taxon>Bacillati</taxon>
        <taxon>Bacillota</taxon>
        <taxon>Bacilli</taxon>
        <taxon>Bacillales</taxon>
        <taxon>Listeriaceae</taxon>
        <taxon>Listeria</taxon>
    </lineage>
</organism>
<dbReference type="Pfam" id="PF06013">
    <property type="entry name" value="WXG100"/>
    <property type="match status" value="1"/>
</dbReference>
<accession>A0A7W1YFJ8</accession>
<protein>
    <recommendedName>
        <fullName evidence="3">WXG100 family type VII secretion target</fullName>
    </recommendedName>
</protein>